<dbReference type="SMART" id="SM00109">
    <property type="entry name" value="C1"/>
    <property type="match status" value="1"/>
</dbReference>
<keyword evidence="2" id="KW-0479">Metal-binding</keyword>
<evidence type="ECO:0000256" key="3">
    <source>
        <dbReference type="ARBA" id="ARBA00022833"/>
    </source>
</evidence>
<dbReference type="GO" id="GO:0005737">
    <property type="term" value="C:cytoplasm"/>
    <property type="evidence" value="ECO:0007669"/>
    <property type="project" value="TreeGrafter"/>
</dbReference>
<keyword evidence="1" id="KW-0597">Phosphoprotein</keyword>
<dbReference type="PROSITE" id="PS50219">
    <property type="entry name" value="CNH"/>
    <property type="match status" value="1"/>
</dbReference>
<feature type="domain" description="Phorbol-ester/DAG-type" evidence="9">
    <location>
        <begin position="806"/>
        <end position="855"/>
    </location>
</feature>
<dbReference type="Gene3D" id="3.30.60.20">
    <property type="match status" value="1"/>
</dbReference>
<dbReference type="InterPro" id="IPR046349">
    <property type="entry name" value="C1-like_sf"/>
</dbReference>
<evidence type="ECO:0000256" key="7">
    <source>
        <dbReference type="SAM" id="MobiDB-lite"/>
    </source>
</evidence>
<dbReference type="PROSITE" id="PS50003">
    <property type="entry name" value="PH_DOMAIN"/>
    <property type="match status" value="1"/>
</dbReference>
<evidence type="ECO:0000313" key="11">
    <source>
        <dbReference type="Proteomes" id="UP000038045"/>
    </source>
</evidence>
<dbReference type="SMART" id="SM00233">
    <property type="entry name" value="PH"/>
    <property type="match status" value="1"/>
</dbReference>
<dbReference type="InterPro" id="IPR011993">
    <property type="entry name" value="PH-like_dom_sf"/>
</dbReference>
<evidence type="ECO:0000313" key="12">
    <source>
        <dbReference type="WBParaSite" id="PTRK_0001148200.1"/>
    </source>
</evidence>
<evidence type="ECO:0000256" key="5">
    <source>
        <dbReference type="ARBA" id="ARBA00048679"/>
    </source>
</evidence>
<keyword evidence="11" id="KW-1185">Reference proteome</keyword>
<comment type="catalytic activity">
    <reaction evidence="4">
        <text>L-threonyl-[protein] + ATP = O-phospho-L-threonyl-[protein] + ADP + H(+)</text>
        <dbReference type="Rhea" id="RHEA:46608"/>
        <dbReference type="Rhea" id="RHEA-COMP:11060"/>
        <dbReference type="Rhea" id="RHEA-COMP:11605"/>
        <dbReference type="ChEBI" id="CHEBI:15378"/>
        <dbReference type="ChEBI" id="CHEBI:30013"/>
        <dbReference type="ChEBI" id="CHEBI:30616"/>
        <dbReference type="ChEBI" id="CHEBI:61977"/>
        <dbReference type="ChEBI" id="CHEBI:456216"/>
        <dbReference type="EC" id="2.7.11.1"/>
    </reaction>
</comment>
<dbReference type="WBParaSite" id="PTRK_0001148200.1">
    <property type="protein sequence ID" value="PTRK_0001148200.1"/>
    <property type="gene ID" value="PTRK_0001148200"/>
</dbReference>
<evidence type="ECO:0000259" key="10">
    <source>
        <dbReference type="PROSITE" id="PS50219"/>
    </source>
</evidence>
<reference evidence="12" key="1">
    <citation type="submission" date="2017-02" db="UniProtKB">
        <authorList>
            <consortium name="WormBaseParasite"/>
        </authorList>
    </citation>
    <scope>IDENTIFICATION</scope>
</reference>
<dbReference type="PANTHER" id="PTHR22988:SF71">
    <property type="entry name" value="CITRON RHO-INTERACTING KINASE"/>
    <property type="match status" value="1"/>
</dbReference>
<dbReference type="Pfam" id="PF00780">
    <property type="entry name" value="CNH"/>
    <property type="match status" value="1"/>
</dbReference>
<dbReference type="Gene3D" id="2.30.29.30">
    <property type="entry name" value="Pleckstrin-homology domain (PH domain)/Phosphotyrosine-binding domain (PTB)"/>
    <property type="match status" value="1"/>
</dbReference>
<evidence type="ECO:0000259" key="9">
    <source>
        <dbReference type="PROSITE" id="PS50081"/>
    </source>
</evidence>
<proteinExistence type="predicted"/>
<dbReference type="Pfam" id="PF00130">
    <property type="entry name" value="C1_1"/>
    <property type="match status" value="1"/>
</dbReference>
<feature type="region of interest" description="Disordered" evidence="7">
    <location>
        <begin position="13"/>
        <end position="33"/>
    </location>
</feature>
<feature type="domain" description="PH" evidence="8">
    <location>
        <begin position="871"/>
        <end position="983"/>
    </location>
</feature>
<evidence type="ECO:0000256" key="6">
    <source>
        <dbReference type="SAM" id="Coils"/>
    </source>
</evidence>
<dbReference type="InterPro" id="IPR001849">
    <property type="entry name" value="PH_domain"/>
</dbReference>
<dbReference type="SUPFAM" id="SSF57889">
    <property type="entry name" value="Cysteine-rich domain"/>
    <property type="match status" value="1"/>
</dbReference>
<feature type="coiled-coil region" evidence="6">
    <location>
        <begin position="103"/>
        <end position="316"/>
    </location>
</feature>
<dbReference type="Proteomes" id="UP000038045">
    <property type="component" value="Unplaced"/>
</dbReference>
<evidence type="ECO:0000256" key="4">
    <source>
        <dbReference type="ARBA" id="ARBA00047899"/>
    </source>
</evidence>
<dbReference type="PROSITE" id="PS50081">
    <property type="entry name" value="ZF_DAG_PE_2"/>
    <property type="match status" value="1"/>
</dbReference>
<organism evidence="11 12">
    <name type="scientific">Parastrongyloides trichosuri</name>
    <name type="common">Possum-specific nematode worm</name>
    <dbReference type="NCBI Taxonomy" id="131310"/>
    <lineage>
        <taxon>Eukaryota</taxon>
        <taxon>Metazoa</taxon>
        <taxon>Ecdysozoa</taxon>
        <taxon>Nematoda</taxon>
        <taxon>Chromadorea</taxon>
        <taxon>Rhabditida</taxon>
        <taxon>Tylenchina</taxon>
        <taxon>Panagrolaimomorpha</taxon>
        <taxon>Strongyloidoidea</taxon>
        <taxon>Strongyloididae</taxon>
        <taxon>Parastrongyloides</taxon>
    </lineage>
</organism>
<dbReference type="InterPro" id="IPR001180">
    <property type="entry name" value="CNH_dom"/>
</dbReference>
<dbReference type="SUPFAM" id="SSF50729">
    <property type="entry name" value="PH domain-like"/>
    <property type="match status" value="1"/>
</dbReference>
<dbReference type="Pfam" id="PF00169">
    <property type="entry name" value="PH"/>
    <property type="match status" value="1"/>
</dbReference>
<dbReference type="STRING" id="131310.A0A0N4ZSK1"/>
<name>A0A0N4ZSK1_PARTI</name>
<dbReference type="CDD" id="cd20814">
    <property type="entry name" value="CRIK"/>
    <property type="match status" value="1"/>
</dbReference>
<evidence type="ECO:0000256" key="2">
    <source>
        <dbReference type="ARBA" id="ARBA00022723"/>
    </source>
</evidence>
<dbReference type="PANTHER" id="PTHR22988">
    <property type="entry name" value="MYOTONIC DYSTROPHY S/T KINASE-RELATED"/>
    <property type="match status" value="1"/>
</dbReference>
<comment type="catalytic activity">
    <reaction evidence="5">
        <text>L-seryl-[protein] + ATP = O-phospho-L-seryl-[protein] + ADP + H(+)</text>
        <dbReference type="Rhea" id="RHEA:17989"/>
        <dbReference type="Rhea" id="RHEA-COMP:9863"/>
        <dbReference type="Rhea" id="RHEA-COMP:11604"/>
        <dbReference type="ChEBI" id="CHEBI:15378"/>
        <dbReference type="ChEBI" id="CHEBI:29999"/>
        <dbReference type="ChEBI" id="CHEBI:30616"/>
        <dbReference type="ChEBI" id="CHEBI:83421"/>
        <dbReference type="ChEBI" id="CHEBI:456216"/>
        <dbReference type="EC" id="2.7.11.1"/>
    </reaction>
</comment>
<dbReference type="SMART" id="SM00036">
    <property type="entry name" value="CNH"/>
    <property type="match status" value="1"/>
</dbReference>
<sequence length="1311" mass="152477">MADETQYFEVGDTPVDNEQVPSTSNVGNESIGNVTLNPVTDSYNQVSAGMDESIDIEFIVQKNQEQQEIICDLRRQISHVRGSQKSSESGLLDLAEKLSSKQYKIANENLRELKVRYRNLLSKEKYANEMLRIESEKSKKYKAEISKKQEQLQEAAETILNLKSKVDSLKEKVKTNEKNTDSSEIEKCKLEMNRLNKEIARTDRLLKMRNSEFENLQNHYSSSEQELSSHIDELQKALEDVQKDYRDHLNLCLSNRNDQNLTQGNEYIEKLQQEIGSLKTSNNYLEKEKCQLHEDIEKIKIELNICRDEVKSLVDEKNSLISKMESIEGDHELTSHYFHEQFEKLRESKAKIRCDLVLLQREHRTLVAEHKECLDSKVMSENFKQRIEVFEDRVKMLESESDRLKNENENLKKEISEKERLMVELQSKYDALCTTSQAIEKEDKSQKEELKKEILKLRKNLELNEEALRTLDEQCDALTKMNKDLKESRRSKNEEIMNLKNDIEMWKHKEATFKDLQVEKTKLEKKVEFLEEEIRETTEDYKNEIRNLALNLQNAKLRENSESSVELKERLDKLERERVHYESQVKCFQRQVDNLKKELKDREDELLSKKNYQEKHSEEHEEILNGLRVAIEKCERYKNENETLKDILKGKEGTVKNFTDKQNELESEIFTLKEDIEQKDKLIGYLQSQIQVKQLPKLKYTPSNSTLISNPEIDSYDYKPKENCVVPKLSFKNSRTKSAVLNDNSADKNTHQSMSKSYTYHENVSGNDKSFINLTPSKMPPTTPFYDDKINESKEKTVGTMRHNIPHRWKLFFAIKQIKCDHCGEGLSRLRYANRCTECGNNVHVKCTRKMPNTCGLPSDCAKFYMDTKKENGMMGWVKLLISTSANKRDKWEKYFAKLKNGSLRFFDEESLASNNDEAHLAVDLLREQWKFYQQTGQPINGVENDAMKRLIEIKLTGFNMYLLLPTEQAKQRWLKALQSINYRQQSGNRSKSHSGTDVQMLLCLDSPQNLDINATLIFGDFLVIGANEGLFATQLQNSRLPFSIAGVTSVHLMEIISELNMLIIVCGQHKKLSIIHLNQLRSAFINPRNGVNPTPVCNLKDCHIMVSSQQNHDVNRYLYVATKEAIHILQHNNKLDMFNVINVITTNEPCNSILSIPGGFIYAADTFYFVNHHDQTQKELDVDDYVEDYPLEALFVGDDEILLAFHNYGLFVNIKGEKTRVSNVEWPQVPLCFVYSNHYLFIAHYESLEIFKITPNTGFDDTTQPILKFDSEYKCSNVQFTGYGKTKKEVIFSLSSDVRVEVHKFICNNI</sequence>
<feature type="compositionally biased region" description="Polar residues" evidence="7">
    <location>
        <begin position="19"/>
        <end position="33"/>
    </location>
</feature>
<accession>A0A0N4ZSK1</accession>
<feature type="coiled-coil region" evidence="6">
    <location>
        <begin position="342"/>
        <end position="675"/>
    </location>
</feature>
<protein>
    <submittedName>
        <fullName evidence="12">Phorbol-ester/DAG-type domain-containing protein</fullName>
    </submittedName>
</protein>
<dbReference type="InterPro" id="IPR050839">
    <property type="entry name" value="Rho-assoc_Ser/Thr_Kinase"/>
</dbReference>
<dbReference type="GO" id="GO:0046872">
    <property type="term" value="F:metal ion binding"/>
    <property type="evidence" value="ECO:0007669"/>
    <property type="project" value="UniProtKB-KW"/>
</dbReference>
<dbReference type="GO" id="GO:0031032">
    <property type="term" value="P:actomyosin structure organization"/>
    <property type="evidence" value="ECO:0007669"/>
    <property type="project" value="TreeGrafter"/>
</dbReference>
<keyword evidence="3" id="KW-0862">Zinc</keyword>
<evidence type="ECO:0000259" key="8">
    <source>
        <dbReference type="PROSITE" id="PS50003"/>
    </source>
</evidence>
<dbReference type="InterPro" id="IPR002219">
    <property type="entry name" value="PKC_DAG/PE"/>
</dbReference>
<dbReference type="GO" id="GO:0004674">
    <property type="term" value="F:protein serine/threonine kinase activity"/>
    <property type="evidence" value="ECO:0007669"/>
    <property type="project" value="UniProtKB-EC"/>
</dbReference>
<dbReference type="GO" id="GO:0005856">
    <property type="term" value="C:cytoskeleton"/>
    <property type="evidence" value="ECO:0007669"/>
    <property type="project" value="TreeGrafter"/>
</dbReference>
<dbReference type="PROSITE" id="PS00479">
    <property type="entry name" value="ZF_DAG_PE_1"/>
    <property type="match status" value="1"/>
</dbReference>
<feature type="domain" description="CNH" evidence="10">
    <location>
        <begin position="1010"/>
        <end position="1282"/>
    </location>
</feature>
<keyword evidence="6" id="KW-0175">Coiled coil</keyword>
<evidence type="ECO:0000256" key="1">
    <source>
        <dbReference type="ARBA" id="ARBA00022553"/>
    </source>
</evidence>